<protein>
    <recommendedName>
        <fullName evidence="4 10">Nicotinate-nucleotide--dimethylbenzimidazole phosphoribosyltransferase</fullName>
        <shortName evidence="10">NN:DBI PRT</shortName>
        <ecNumber evidence="3 10">2.4.2.21</ecNumber>
    </recommendedName>
    <alternativeName>
        <fullName evidence="8 10">N(1)-alpha-phosphoribosyltransferase</fullName>
    </alternativeName>
</protein>
<dbReference type="InterPro" id="IPR003200">
    <property type="entry name" value="Nict_dMeBzImd_PRibTrfase"/>
</dbReference>
<sequence length="356" mass="37687">MQILPETISTITPQSETWRTRARERLDRLTMPHWALGRLMDLALDLAGITRSLKPATRRKVIAVMAADHGVAAAGVSKYPQEITRQMVMAFVNGGAGINALAGQAGADVRVVDMGVASDLEHLARANAILSLPVARGTANMAEGPAMTRDQAITAIENGIRVAWRLIDQEKYDLIGVGEMGIGNTTPSAAIIAALTGKSARETTGRGTGIDDEQLRHKIAVIEKASRINQPDPKDALDVLAKLGGFEIGGIAGVILGAAARRRPVLVDGLISGAGALIAQRLAPHAADYLIASHRGVEKGHIIALDHLGKEPLLDLRLRLGEGTGAALAMNLVEAAGRVLRDVKTFEEAEMPPDPR</sequence>
<comment type="similarity">
    <text evidence="2 10">Belongs to the CobT family.</text>
</comment>
<dbReference type="NCBIfam" id="NF000996">
    <property type="entry name" value="PRK00105.1"/>
    <property type="match status" value="1"/>
</dbReference>
<evidence type="ECO:0000256" key="10">
    <source>
        <dbReference type="HAMAP-Rule" id="MF_00230"/>
    </source>
</evidence>
<dbReference type="UniPathway" id="UPA00061">
    <property type="reaction ID" value="UER00516"/>
</dbReference>
<evidence type="ECO:0000256" key="7">
    <source>
        <dbReference type="ARBA" id="ARBA00022679"/>
    </source>
</evidence>
<dbReference type="NCBIfam" id="TIGR03160">
    <property type="entry name" value="cobT_DBIPRT"/>
    <property type="match status" value="1"/>
</dbReference>
<dbReference type="FunFam" id="3.40.50.10210:FF:000001">
    <property type="entry name" value="Nicotinate-nucleotide--dimethylbenzimidazole phosphoribosyltransferase"/>
    <property type="match status" value="1"/>
</dbReference>
<evidence type="ECO:0000256" key="5">
    <source>
        <dbReference type="ARBA" id="ARBA00022573"/>
    </source>
</evidence>
<dbReference type="InterPro" id="IPR036087">
    <property type="entry name" value="Nict_dMeBzImd_PRibTrfase_sf"/>
</dbReference>
<dbReference type="PANTHER" id="PTHR43463">
    <property type="entry name" value="NICOTINATE-NUCLEOTIDE--DIMETHYLBENZIMIDAZOLE PHOSPHORIBOSYLTRANSFERASE"/>
    <property type="match status" value="1"/>
</dbReference>
<evidence type="ECO:0000256" key="2">
    <source>
        <dbReference type="ARBA" id="ARBA00007110"/>
    </source>
</evidence>
<dbReference type="AlphaFoldDB" id="A0A450Y663"/>
<keyword evidence="7 10" id="KW-0808">Transferase</keyword>
<evidence type="ECO:0000256" key="4">
    <source>
        <dbReference type="ARBA" id="ARBA00015486"/>
    </source>
</evidence>
<dbReference type="Gene3D" id="1.10.1610.10">
    <property type="match status" value="1"/>
</dbReference>
<evidence type="ECO:0000256" key="6">
    <source>
        <dbReference type="ARBA" id="ARBA00022676"/>
    </source>
</evidence>
<proteinExistence type="inferred from homology"/>
<evidence type="ECO:0000256" key="9">
    <source>
        <dbReference type="ARBA" id="ARBA00047340"/>
    </source>
</evidence>
<reference evidence="11" key="1">
    <citation type="submission" date="2019-02" db="EMBL/GenBank/DDBJ databases">
        <authorList>
            <person name="Gruber-Vodicka R. H."/>
            <person name="Seah K. B. B."/>
        </authorList>
    </citation>
    <scope>NUCLEOTIDE SEQUENCE</scope>
    <source>
        <strain evidence="13">BECK_S127</strain>
        <strain evidence="12">BECK_S1320</strain>
        <strain evidence="11">BECK_S1321</strain>
    </source>
</reference>
<dbReference type="InterPro" id="IPR017846">
    <property type="entry name" value="Nict_dMeBzImd_PRibTrfase_bact"/>
</dbReference>
<dbReference type="GO" id="GO:0009236">
    <property type="term" value="P:cobalamin biosynthetic process"/>
    <property type="evidence" value="ECO:0007669"/>
    <property type="project" value="UniProtKB-UniRule"/>
</dbReference>
<dbReference type="GO" id="GO:0008939">
    <property type="term" value="F:nicotinate-nucleotide-dimethylbenzimidazole phosphoribosyltransferase activity"/>
    <property type="evidence" value="ECO:0007669"/>
    <property type="project" value="UniProtKB-UniRule"/>
</dbReference>
<evidence type="ECO:0000313" key="12">
    <source>
        <dbReference type="EMBL" id="VFK43064.1"/>
    </source>
</evidence>
<dbReference type="Pfam" id="PF02277">
    <property type="entry name" value="DBI_PRT"/>
    <property type="match status" value="1"/>
</dbReference>
<dbReference type="Gene3D" id="3.40.50.10210">
    <property type="match status" value="1"/>
</dbReference>
<dbReference type="PANTHER" id="PTHR43463:SF1">
    <property type="entry name" value="NICOTINATE-NUCLEOTIDE--DIMETHYLBENZIMIDAZOLE PHOSPHORIBOSYLTRANSFERASE"/>
    <property type="match status" value="1"/>
</dbReference>
<comment type="catalytic activity">
    <reaction evidence="9 10">
        <text>5,6-dimethylbenzimidazole + nicotinate beta-D-ribonucleotide = alpha-ribazole 5'-phosphate + nicotinate + H(+)</text>
        <dbReference type="Rhea" id="RHEA:11196"/>
        <dbReference type="ChEBI" id="CHEBI:15378"/>
        <dbReference type="ChEBI" id="CHEBI:15890"/>
        <dbReference type="ChEBI" id="CHEBI:32544"/>
        <dbReference type="ChEBI" id="CHEBI:57502"/>
        <dbReference type="ChEBI" id="CHEBI:57918"/>
        <dbReference type="EC" id="2.4.2.21"/>
    </reaction>
</comment>
<comment type="pathway">
    <text evidence="1 10">Nucleoside biosynthesis; alpha-ribazole biosynthesis; alpha-ribazole from 5,6-dimethylbenzimidazole: step 1/2.</text>
</comment>
<dbReference type="InterPro" id="IPR023195">
    <property type="entry name" value="Nict_dMeBzImd_PRibTrfase_N"/>
</dbReference>
<keyword evidence="5 10" id="KW-0169">Cobalamin biosynthesis</keyword>
<accession>A0A450Y663</accession>
<dbReference type="CDD" id="cd02439">
    <property type="entry name" value="DMB-PRT_CobT"/>
    <property type="match status" value="1"/>
</dbReference>
<evidence type="ECO:0000313" key="11">
    <source>
        <dbReference type="EMBL" id="VFK37022.1"/>
    </source>
</evidence>
<evidence type="ECO:0000256" key="3">
    <source>
        <dbReference type="ARBA" id="ARBA00011991"/>
    </source>
</evidence>
<comment type="function">
    <text evidence="10">Catalyzes the synthesis of alpha-ribazole-5'-phosphate from nicotinate mononucleotide (NAMN) and 5,6-dimethylbenzimidazole (DMB).</text>
</comment>
<feature type="active site" description="Proton acceptor" evidence="10">
    <location>
        <position position="322"/>
    </location>
</feature>
<dbReference type="EMBL" id="CAADFU010000022">
    <property type="protein sequence ID" value="VFK43064.1"/>
    <property type="molecule type" value="Genomic_DNA"/>
</dbReference>
<evidence type="ECO:0000256" key="1">
    <source>
        <dbReference type="ARBA" id="ARBA00005049"/>
    </source>
</evidence>
<dbReference type="SUPFAM" id="SSF52733">
    <property type="entry name" value="Nicotinate mononucleotide:5,6-dimethylbenzimidazole phosphoribosyltransferase (CobT)"/>
    <property type="match status" value="1"/>
</dbReference>
<evidence type="ECO:0000256" key="8">
    <source>
        <dbReference type="ARBA" id="ARBA00030686"/>
    </source>
</evidence>
<name>A0A450Y663_9GAMM</name>
<dbReference type="EMBL" id="CAADFR010000009">
    <property type="protein sequence ID" value="VFK37022.1"/>
    <property type="molecule type" value="Genomic_DNA"/>
</dbReference>
<keyword evidence="6 10" id="KW-0328">Glycosyltransferase</keyword>
<organism evidence="11">
    <name type="scientific">Candidatus Kentrum sp. SD</name>
    <dbReference type="NCBI Taxonomy" id="2126332"/>
    <lineage>
        <taxon>Bacteria</taxon>
        <taxon>Pseudomonadati</taxon>
        <taxon>Pseudomonadota</taxon>
        <taxon>Gammaproteobacteria</taxon>
        <taxon>Candidatus Kentrum</taxon>
    </lineage>
</organism>
<dbReference type="EC" id="2.4.2.21" evidence="3 10"/>
<dbReference type="HAMAP" id="MF_00230">
    <property type="entry name" value="CobT"/>
    <property type="match status" value="1"/>
</dbReference>
<evidence type="ECO:0000313" key="13">
    <source>
        <dbReference type="EMBL" id="VFK77720.1"/>
    </source>
</evidence>
<dbReference type="EMBL" id="CAADHB010000001">
    <property type="protein sequence ID" value="VFK77720.1"/>
    <property type="molecule type" value="Genomic_DNA"/>
</dbReference>
<gene>
    <name evidence="10" type="primary">cobT</name>
    <name evidence="13" type="ORF">BECKSD772D_GA0070982_100149</name>
    <name evidence="12" type="ORF">BECKSD772E_GA0070983_10225</name>
    <name evidence="11" type="ORF">BECKSD772F_GA0070984_10095</name>
</gene>